<dbReference type="SUPFAM" id="SSF52467">
    <property type="entry name" value="DHS-like NAD/FAD-binding domain"/>
    <property type="match status" value="1"/>
</dbReference>
<organism evidence="1 2">
    <name type="scientific">Moorella mulderi DSM 14980</name>
    <dbReference type="NCBI Taxonomy" id="1122241"/>
    <lineage>
        <taxon>Bacteria</taxon>
        <taxon>Bacillati</taxon>
        <taxon>Bacillota</taxon>
        <taxon>Clostridia</taxon>
        <taxon>Neomoorellales</taxon>
        <taxon>Neomoorellaceae</taxon>
        <taxon>Neomoorella</taxon>
    </lineage>
</organism>
<dbReference type="PATRIC" id="fig|1122241.3.peg.1119"/>
<keyword evidence="2" id="KW-1185">Reference proteome</keyword>
<comment type="caution">
    <text evidence="1">The sequence shown here is derived from an EMBL/GenBank/DDBJ whole genome shotgun (WGS) entry which is preliminary data.</text>
</comment>
<dbReference type="RefSeq" id="WP_062282476.1">
    <property type="nucleotide sequence ID" value="NZ_LTBC01000003.1"/>
</dbReference>
<evidence type="ECO:0000313" key="1">
    <source>
        <dbReference type="EMBL" id="KYH32461.1"/>
    </source>
</evidence>
<dbReference type="InterPro" id="IPR029035">
    <property type="entry name" value="DHS-like_NAD/FAD-binding_dom"/>
</dbReference>
<sequence length="469" mass="52904">MWIKSVDLPEELIKAQEDGKLVIFAGAGVSRGSPSGLPDFEGLVRGVIERTGSMLSREEGEPADRFLGRLEKMGPKVHKIVQEILNPPGSRPNRLHYGLLSIFRTPEMVRLVTTNLDTHFSTAAAELFDKKLPIYRAPALPVGHRFHGIVYLHGCVDQEPGELVLTDGDFGCAYLTEGWATNFLKGLFTQYVVLFVGYSHNDLIMEYLARGLFPGSPRFALVSQEREKQTGGIILYPYAKWFYRGITPVPYLPTEGDTNHEALVEVVNAWAERAKMGLLDHEERNRRIVAESRPPHDPEKANYLEEALRDPATAGIFIRYADTPEWLHWLEEGGFLKPLFQQNSIGDDHVSPILACWFTDKFVLRHPEDALAVIQRQGPVLNPLLWQHIARALAFSQQPSDPAALVKWVTVLLSSPPPVAEQRWFLEDLLEKCRYPEDRDVALLLFKELTAPHLSSLILLCLTFNSVEK</sequence>
<name>A0A151AXU9_9FIRM</name>
<reference evidence="1 2" key="1">
    <citation type="submission" date="2016-02" db="EMBL/GenBank/DDBJ databases">
        <title>Genome sequence of Moorella mulderi DSM 14980.</title>
        <authorList>
            <person name="Poehlein A."/>
            <person name="Daniel R."/>
        </authorList>
    </citation>
    <scope>NUCLEOTIDE SEQUENCE [LARGE SCALE GENOMIC DNA]</scope>
    <source>
        <strain evidence="1 2">DSM 14980</strain>
    </source>
</reference>
<gene>
    <name evidence="1" type="primary">cobB_1</name>
    <name evidence="1" type="ORF">MOMUL_10620</name>
</gene>
<dbReference type="AlphaFoldDB" id="A0A151AXU9"/>
<proteinExistence type="predicted"/>
<protein>
    <submittedName>
        <fullName evidence="1">NAD-dependent protein deacetylase</fullName>
    </submittedName>
</protein>
<evidence type="ECO:0000313" key="2">
    <source>
        <dbReference type="Proteomes" id="UP000075670"/>
    </source>
</evidence>
<dbReference type="Gene3D" id="3.40.50.1220">
    <property type="entry name" value="TPP-binding domain"/>
    <property type="match status" value="1"/>
</dbReference>
<dbReference type="Pfam" id="PF13289">
    <property type="entry name" value="SIR2_2"/>
    <property type="match status" value="1"/>
</dbReference>
<dbReference type="EMBL" id="LTBC01000003">
    <property type="protein sequence ID" value="KYH32461.1"/>
    <property type="molecule type" value="Genomic_DNA"/>
</dbReference>
<dbReference type="Proteomes" id="UP000075670">
    <property type="component" value="Unassembled WGS sequence"/>
</dbReference>
<accession>A0A151AXU9</accession>